<feature type="domain" description="TIR" evidence="2">
    <location>
        <begin position="334"/>
        <end position="473"/>
    </location>
</feature>
<evidence type="ECO:0000313" key="4">
    <source>
        <dbReference type="Proteomes" id="UP001217089"/>
    </source>
</evidence>
<dbReference type="Pfam" id="PF13676">
    <property type="entry name" value="TIR_2"/>
    <property type="match status" value="2"/>
</dbReference>
<dbReference type="Pfam" id="PF15009">
    <property type="entry name" value="STING_LBD"/>
    <property type="match status" value="2"/>
</dbReference>
<sequence length="662" mass="76433">MIPAKKRRMDSSTEPRNSSVTEQVPYTAPFIGGDKMYDVFIIYSSNDRDIVINDIQPNLKNKNFSILYDDEFEAGKMVINNITSSIQKSKKILMVLTQEALDSPWCRFELLLALEKTQQTNIHSVVLLLKGLSPEKVSIIDVLRIAPKVEMDDQGRWIPEITEKLRVIEEKVKETEWYQENPNRMPCKIYEMVPEKCESLSGFSDDRIKYVGNLGKIQYQRAGNTRNLYYCLCEYPSVVSAIYQMEYNHLAELTKEDRRLQLARFYYTLNAILTQFSNCYGKARVLLYNEKKTKPSTVLLDAIKEDLKIKNTQDIDTRPLERLSSVDDSEPQNYKYDVYVSYLHSDADIADRILEYLRGQGMICYDSQDNTITNLLHALQDALQKSRYLVFILSKDSLHEDWFSFSCLEALHSSITDNKICVIPVLRGITSKHIPAALGWVTYIEAKEDNGYLERLYSTMACKDISIQVETLIPAGNVADGLAWAYVVNYLRFVLLGFTEKIDHQFEEKGIREHKCPKKLYILVPNSCNCPPSLEKADNRISKFHTYDAKYRNQTGTINRKYNFDIYKIEDANQKVYYFIGQYAAPVQCLSEMNESKIAGLRDEEMCNEAVRFCEITKQILESPAAGECANRCELIYYDDSSRLLADVMIEHIEKDSRKSTQ</sequence>
<name>A0ABQ9EYF3_TEGGR</name>
<dbReference type="PROSITE" id="PS50104">
    <property type="entry name" value="TIR"/>
    <property type="match status" value="2"/>
</dbReference>
<dbReference type="Proteomes" id="UP001217089">
    <property type="component" value="Unassembled WGS sequence"/>
</dbReference>
<dbReference type="InterPro" id="IPR055432">
    <property type="entry name" value="STING_LBD"/>
</dbReference>
<dbReference type="EMBL" id="JARBDR010000640">
    <property type="protein sequence ID" value="KAJ8310192.1"/>
    <property type="molecule type" value="Genomic_DNA"/>
</dbReference>
<gene>
    <name evidence="3" type="ORF">KUTeg_012057</name>
</gene>
<comment type="caution">
    <text evidence="3">The sequence shown here is derived from an EMBL/GenBank/DDBJ whole genome shotgun (WGS) entry which is preliminary data.</text>
</comment>
<organism evidence="3 4">
    <name type="scientific">Tegillarca granosa</name>
    <name type="common">Malaysian cockle</name>
    <name type="synonym">Anadara granosa</name>
    <dbReference type="NCBI Taxonomy" id="220873"/>
    <lineage>
        <taxon>Eukaryota</taxon>
        <taxon>Metazoa</taxon>
        <taxon>Spiralia</taxon>
        <taxon>Lophotrochozoa</taxon>
        <taxon>Mollusca</taxon>
        <taxon>Bivalvia</taxon>
        <taxon>Autobranchia</taxon>
        <taxon>Pteriomorphia</taxon>
        <taxon>Arcoida</taxon>
        <taxon>Arcoidea</taxon>
        <taxon>Arcidae</taxon>
        <taxon>Tegillarca</taxon>
    </lineage>
</organism>
<protein>
    <recommendedName>
        <fullName evidence="2">TIR domain-containing protein</fullName>
    </recommendedName>
</protein>
<dbReference type="InterPro" id="IPR035897">
    <property type="entry name" value="Toll_tir_struct_dom_sf"/>
</dbReference>
<dbReference type="InterPro" id="IPR038623">
    <property type="entry name" value="STING_C_sf"/>
</dbReference>
<feature type="domain" description="TIR" evidence="2">
    <location>
        <begin position="35"/>
        <end position="169"/>
    </location>
</feature>
<dbReference type="SUPFAM" id="SSF52200">
    <property type="entry name" value="Toll/Interleukin receptor TIR domain"/>
    <property type="match status" value="2"/>
</dbReference>
<dbReference type="Gene3D" id="3.40.50.12100">
    <property type="entry name" value="Stimulator of interferon genes protein"/>
    <property type="match status" value="2"/>
</dbReference>
<dbReference type="InterPro" id="IPR000157">
    <property type="entry name" value="TIR_dom"/>
</dbReference>
<feature type="region of interest" description="Disordered" evidence="1">
    <location>
        <begin position="1"/>
        <end position="20"/>
    </location>
</feature>
<dbReference type="PANTHER" id="PTHR34339">
    <property type="entry name" value="STIMULATOR OF INTERFERON GENES PROTEIN"/>
    <property type="match status" value="1"/>
</dbReference>
<dbReference type="PANTHER" id="PTHR34339:SF1">
    <property type="entry name" value="STIMULATOR OF INTERFERON GENES PROTEIN"/>
    <property type="match status" value="1"/>
</dbReference>
<evidence type="ECO:0000313" key="3">
    <source>
        <dbReference type="EMBL" id="KAJ8310192.1"/>
    </source>
</evidence>
<proteinExistence type="predicted"/>
<dbReference type="InterPro" id="IPR029158">
    <property type="entry name" value="STING"/>
</dbReference>
<accession>A0ABQ9EYF3</accession>
<keyword evidence="4" id="KW-1185">Reference proteome</keyword>
<dbReference type="Gene3D" id="1.20.5.5200">
    <property type="match status" value="1"/>
</dbReference>
<dbReference type="Gene3D" id="3.40.50.10140">
    <property type="entry name" value="Toll/interleukin-1 receptor homology (TIR) domain"/>
    <property type="match status" value="2"/>
</dbReference>
<evidence type="ECO:0000259" key="2">
    <source>
        <dbReference type="PROSITE" id="PS50104"/>
    </source>
</evidence>
<reference evidence="3 4" key="1">
    <citation type="submission" date="2022-12" db="EMBL/GenBank/DDBJ databases">
        <title>Chromosome-level genome of Tegillarca granosa.</title>
        <authorList>
            <person name="Kim J."/>
        </authorList>
    </citation>
    <scope>NUCLEOTIDE SEQUENCE [LARGE SCALE GENOMIC DNA]</scope>
    <source>
        <strain evidence="3">Teg-2019</strain>
        <tissue evidence="3">Adductor muscle</tissue>
    </source>
</reference>
<dbReference type="SMART" id="SM00255">
    <property type="entry name" value="TIR"/>
    <property type="match status" value="2"/>
</dbReference>
<evidence type="ECO:0000256" key="1">
    <source>
        <dbReference type="SAM" id="MobiDB-lite"/>
    </source>
</evidence>